<proteinExistence type="predicted"/>
<reference evidence="1 2" key="1">
    <citation type="journal article" date="2011" name="J. Bacteriol.">
        <title>Genome sequence of Neisseria meningitidis serogroup B strain H44/76.</title>
        <authorList>
            <person name="Piet J.R."/>
            <person name="Huis In 't Veld R.A."/>
            <person name="van Schaik B.D."/>
            <person name="van Kampen A.H."/>
            <person name="Baas F."/>
            <person name="van de Beek D."/>
            <person name="Pannekoek Y."/>
            <person name="van der Ende A."/>
        </authorList>
    </citation>
    <scope>NUCLEOTIDE SEQUENCE [LARGE SCALE GENOMIC DNA]</scope>
    <source>
        <strain evidence="1 2">H44/76</strain>
    </source>
</reference>
<dbReference type="PATRIC" id="fig|909420.4.peg.1632"/>
<comment type="caution">
    <text evidence="1">The sequence shown here is derived from an EMBL/GenBank/DDBJ whole genome shotgun (WGS) entry which is preliminary data.</text>
</comment>
<dbReference type="RefSeq" id="WP_009347394.1">
    <property type="nucleotide sequence ID" value="NC_017516.1"/>
</dbReference>
<name>E6MY11_NEIMH</name>
<organism evidence="1 2">
    <name type="scientific">Neisseria meningitidis serogroup B / serotype 15 (strain H44/76)</name>
    <dbReference type="NCBI Taxonomy" id="909420"/>
    <lineage>
        <taxon>Bacteria</taxon>
        <taxon>Pseudomonadati</taxon>
        <taxon>Pseudomonadota</taxon>
        <taxon>Betaproteobacteria</taxon>
        <taxon>Neisseriales</taxon>
        <taxon>Neisseriaceae</taxon>
        <taxon>Neisseria</taxon>
    </lineage>
</organism>
<dbReference type="Proteomes" id="UP000032707">
    <property type="component" value="Unassembled WGS sequence"/>
</dbReference>
<dbReference type="AlphaFoldDB" id="E6MY11"/>
<dbReference type="EMBL" id="AEQZ01000029">
    <property type="protein sequence ID" value="EFV63567.1"/>
    <property type="molecule type" value="Genomic_DNA"/>
</dbReference>
<protein>
    <submittedName>
        <fullName evidence="1">Uncharacterized protein</fullName>
    </submittedName>
</protein>
<gene>
    <name evidence="1" type="ORF">NMH_1251</name>
</gene>
<evidence type="ECO:0000313" key="2">
    <source>
        <dbReference type="Proteomes" id="UP000032707"/>
    </source>
</evidence>
<sequence>MLSTRKTARKIQARHIALPFSGKPQFYRPQERLSKQAQATPPGHFRFHRLSVVRIMQQHHQRITLFGRQQAEI</sequence>
<accession>E6MY11</accession>
<evidence type="ECO:0000313" key="1">
    <source>
        <dbReference type="EMBL" id="EFV63567.1"/>
    </source>
</evidence>